<dbReference type="PANTHER" id="PTHR37577">
    <property type="entry name" value="INTEGRAL MEMBRANE PROTEIN"/>
    <property type="match status" value="1"/>
</dbReference>
<dbReference type="PANTHER" id="PTHR37577:SF1">
    <property type="entry name" value="INTEGRAL MEMBRANE PROTEIN"/>
    <property type="match status" value="1"/>
</dbReference>
<dbReference type="GeneID" id="28850877"/>
<feature type="transmembrane region" description="Helical" evidence="1">
    <location>
        <begin position="29"/>
        <end position="53"/>
    </location>
</feature>
<evidence type="ECO:0000313" key="3">
    <source>
        <dbReference type="Proteomes" id="UP000078397"/>
    </source>
</evidence>
<comment type="caution">
    <text evidence="2">The sequence shown here is derived from an EMBL/GenBank/DDBJ whole genome shotgun (WGS) entry which is preliminary data.</text>
</comment>
<evidence type="ECO:0000256" key="1">
    <source>
        <dbReference type="SAM" id="Phobius"/>
    </source>
</evidence>
<keyword evidence="1" id="KW-0812">Transmembrane</keyword>
<protein>
    <submittedName>
        <fullName evidence="2">Uncharacterized protein</fullName>
    </submittedName>
</protein>
<feature type="transmembrane region" description="Helical" evidence="1">
    <location>
        <begin position="113"/>
        <end position="139"/>
    </location>
</feature>
<dbReference type="AlphaFoldDB" id="A0A179FMR7"/>
<keyword evidence="1" id="KW-0472">Membrane</keyword>
<gene>
    <name evidence="2" type="ORF">VFPPC_08124</name>
</gene>
<organism evidence="2 3">
    <name type="scientific">Pochonia chlamydosporia 170</name>
    <dbReference type="NCBI Taxonomy" id="1380566"/>
    <lineage>
        <taxon>Eukaryota</taxon>
        <taxon>Fungi</taxon>
        <taxon>Dikarya</taxon>
        <taxon>Ascomycota</taxon>
        <taxon>Pezizomycotina</taxon>
        <taxon>Sordariomycetes</taxon>
        <taxon>Hypocreomycetidae</taxon>
        <taxon>Hypocreales</taxon>
        <taxon>Clavicipitaceae</taxon>
        <taxon>Pochonia</taxon>
    </lineage>
</organism>
<evidence type="ECO:0000313" key="2">
    <source>
        <dbReference type="EMBL" id="OAQ66588.1"/>
    </source>
</evidence>
<dbReference type="Proteomes" id="UP000078397">
    <property type="component" value="Unassembled WGS sequence"/>
</dbReference>
<dbReference type="RefSeq" id="XP_018143675.1">
    <property type="nucleotide sequence ID" value="XM_018286883.1"/>
</dbReference>
<dbReference type="OrthoDB" id="5427664at2759"/>
<dbReference type="EMBL" id="LSBJ02000004">
    <property type="protein sequence ID" value="OAQ66588.1"/>
    <property type="molecule type" value="Genomic_DNA"/>
</dbReference>
<proteinExistence type="predicted"/>
<sequence length="360" mass="40383">MPSFDTEVIGARKEMVECELVGEGMADLVGIGIMVGFVGQALLSLLLSIWVFFLSRHSNLDTRYAKGTLEHKIERKRLGFASDILMIGNDIQMVLGASYMISVFVIVDRLDLYHLHLVFDIVSFVGVSNAAAMVCWTFCKAKLDDGTDKPRSSAHISPGIAYFTPRHRATYGFAVMFLALTVLLCVQLSEWAPNQEPGRCYHAQLITLTHANHPAADITYVVVTAVWMIFAMASAILLNAHRRKWVLLSSFLQFPLHLYMALALRSANQGKLEGEESDENGWDFGQTTAVVLLALALGELYRKGREYIQFERLARRNGIKGGSVSVERPTSRDMELEELRHHSYDESVHEERRYLNPGAK</sequence>
<dbReference type="KEGG" id="pchm:VFPPC_08124"/>
<feature type="transmembrane region" description="Helical" evidence="1">
    <location>
        <begin position="218"/>
        <end position="238"/>
    </location>
</feature>
<keyword evidence="3" id="KW-1185">Reference proteome</keyword>
<keyword evidence="1" id="KW-1133">Transmembrane helix</keyword>
<reference evidence="2 3" key="1">
    <citation type="journal article" date="2016" name="PLoS Pathog.">
        <title>Biosynthesis of antibiotic leucinostatins in bio-control fungus Purpureocillium lilacinum and their inhibition on phytophthora revealed by genome mining.</title>
        <authorList>
            <person name="Wang G."/>
            <person name="Liu Z."/>
            <person name="Lin R."/>
            <person name="Li E."/>
            <person name="Mao Z."/>
            <person name="Ling J."/>
            <person name="Yang Y."/>
            <person name="Yin W.B."/>
            <person name="Xie B."/>
        </authorList>
    </citation>
    <scope>NUCLEOTIDE SEQUENCE [LARGE SCALE GENOMIC DNA]</scope>
    <source>
        <strain evidence="2">170</strain>
    </source>
</reference>
<name>A0A179FMR7_METCM</name>
<feature type="transmembrane region" description="Helical" evidence="1">
    <location>
        <begin position="169"/>
        <end position="189"/>
    </location>
</feature>
<feature type="transmembrane region" description="Helical" evidence="1">
    <location>
        <begin position="84"/>
        <end position="107"/>
    </location>
</feature>
<accession>A0A179FMR7</accession>
<feature type="transmembrane region" description="Helical" evidence="1">
    <location>
        <begin position="284"/>
        <end position="301"/>
    </location>
</feature>
<feature type="transmembrane region" description="Helical" evidence="1">
    <location>
        <begin position="245"/>
        <end position="264"/>
    </location>
</feature>
<dbReference type="InterPro" id="IPR053018">
    <property type="entry name" value="Elsinochrome_Biosynth-Asso"/>
</dbReference>